<dbReference type="EMBL" id="CALNXI010001179">
    <property type="protein sequence ID" value="CAH3158873.1"/>
    <property type="molecule type" value="Genomic_DNA"/>
</dbReference>
<feature type="domain" description="G-protein coupled receptors family 1 profile" evidence="12">
    <location>
        <begin position="171"/>
        <end position="243"/>
    </location>
</feature>
<dbReference type="PROSITE" id="PS50262">
    <property type="entry name" value="G_PROTEIN_RECEP_F1_2"/>
    <property type="match status" value="3"/>
</dbReference>
<evidence type="ECO:0000256" key="1">
    <source>
        <dbReference type="ARBA" id="ARBA00004651"/>
    </source>
</evidence>
<keyword evidence="9 10" id="KW-0807">Transducer</keyword>
<dbReference type="SUPFAM" id="SSF81321">
    <property type="entry name" value="Family A G protein-coupled receptor-like"/>
    <property type="match status" value="2"/>
</dbReference>
<feature type="non-terminal residue" evidence="13">
    <location>
        <position position="601"/>
    </location>
</feature>
<evidence type="ECO:0000256" key="11">
    <source>
        <dbReference type="SAM" id="Phobius"/>
    </source>
</evidence>
<dbReference type="Proteomes" id="UP001159427">
    <property type="component" value="Unassembled WGS sequence"/>
</dbReference>
<keyword evidence="4 11" id="KW-1133">Transmembrane helix</keyword>
<keyword evidence="6 11" id="KW-0472">Membrane</keyword>
<accession>A0ABN8Q7J0</accession>
<evidence type="ECO:0000256" key="6">
    <source>
        <dbReference type="ARBA" id="ARBA00023136"/>
    </source>
</evidence>
<feature type="transmembrane region" description="Helical" evidence="11">
    <location>
        <begin position="428"/>
        <end position="450"/>
    </location>
</feature>
<feature type="transmembrane region" description="Helical" evidence="11">
    <location>
        <begin position="386"/>
        <end position="407"/>
    </location>
</feature>
<feature type="transmembrane region" description="Helical" evidence="11">
    <location>
        <begin position="499"/>
        <end position="517"/>
    </location>
</feature>
<keyword evidence="8" id="KW-0325">Glycoprotein</keyword>
<keyword evidence="5 10" id="KW-0297">G-protein coupled receptor</keyword>
<keyword evidence="14" id="KW-1185">Reference proteome</keyword>
<dbReference type="PROSITE" id="PS00237">
    <property type="entry name" value="G_PROTEIN_RECEP_F1_1"/>
    <property type="match status" value="2"/>
</dbReference>
<organism evidence="13 14">
    <name type="scientific">Porites evermanni</name>
    <dbReference type="NCBI Taxonomy" id="104178"/>
    <lineage>
        <taxon>Eukaryota</taxon>
        <taxon>Metazoa</taxon>
        <taxon>Cnidaria</taxon>
        <taxon>Anthozoa</taxon>
        <taxon>Hexacorallia</taxon>
        <taxon>Scleractinia</taxon>
        <taxon>Fungiina</taxon>
        <taxon>Poritidae</taxon>
        <taxon>Porites</taxon>
    </lineage>
</organism>
<reference evidence="13 14" key="1">
    <citation type="submission" date="2022-05" db="EMBL/GenBank/DDBJ databases">
        <authorList>
            <consortium name="Genoscope - CEA"/>
            <person name="William W."/>
        </authorList>
    </citation>
    <scope>NUCLEOTIDE SEQUENCE [LARGE SCALE GENOMIC DNA]</scope>
</reference>
<comment type="caution">
    <text evidence="13">The sequence shown here is derived from an EMBL/GenBank/DDBJ whole genome shotgun (WGS) entry which is preliminary data.</text>
</comment>
<feature type="transmembrane region" description="Helical" evidence="11">
    <location>
        <begin position="529"/>
        <end position="549"/>
    </location>
</feature>
<dbReference type="PRINTS" id="PR00237">
    <property type="entry name" value="GPCRRHODOPSN"/>
</dbReference>
<comment type="similarity">
    <text evidence="10">Belongs to the G-protein coupled receptor 1 family.</text>
</comment>
<evidence type="ECO:0000256" key="8">
    <source>
        <dbReference type="ARBA" id="ARBA00023180"/>
    </source>
</evidence>
<evidence type="ECO:0000313" key="14">
    <source>
        <dbReference type="Proteomes" id="UP001159427"/>
    </source>
</evidence>
<dbReference type="PANTHER" id="PTHR24246:SF27">
    <property type="entry name" value="ADENOSINE RECEPTOR, ISOFORM A"/>
    <property type="match status" value="1"/>
</dbReference>
<gene>
    <name evidence="13" type="ORF">PEVE_00002998</name>
</gene>
<name>A0ABN8Q7J0_9CNID</name>
<evidence type="ECO:0000256" key="10">
    <source>
        <dbReference type="RuleBase" id="RU000688"/>
    </source>
</evidence>
<evidence type="ECO:0000256" key="9">
    <source>
        <dbReference type="ARBA" id="ARBA00023224"/>
    </source>
</evidence>
<keyword evidence="3 10" id="KW-0812">Transmembrane</keyword>
<feature type="transmembrane region" description="Helical" evidence="11">
    <location>
        <begin position="60"/>
        <end position="83"/>
    </location>
</feature>
<dbReference type="SMART" id="SM01381">
    <property type="entry name" value="7TM_GPCR_Srsx"/>
    <property type="match status" value="1"/>
</dbReference>
<feature type="transmembrane region" description="Helical" evidence="11">
    <location>
        <begin position="143"/>
        <end position="165"/>
    </location>
</feature>
<dbReference type="Gene3D" id="1.20.1070.10">
    <property type="entry name" value="Rhodopsin 7-helix transmembrane proteins"/>
    <property type="match status" value="3"/>
</dbReference>
<dbReference type="PANTHER" id="PTHR24246">
    <property type="entry name" value="OLFACTORY RECEPTOR AND ADENOSINE RECEPTOR"/>
    <property type="match status" value="1"/>
</dbReference>
<dbReference type="InterPro" id="IPR017452">
    <property type="entry name" value="GPCR_Rhodpsn_7TM"/>
</dbReference>
<comment type="subcellular location">
    <subcellularLocation>
        <location evidence="1">Cell membrane</location>
        <topology evidence="1">Multi-pass membrane protein</topology>
    </subcellularLocation>
</comment>
<feature type="domain" description="G-protein coupled receptors family 1 profile" evidence="12">
    <location>
        <begin position="326"/>
        <end position="554"/>
    </location>
</feature>
<feature type="domain" description="G-protein coupled receptors family 1 profile" evidence="12">
    <location>
        <begin position="41"/>
        <end position="164"/>
    </location>
</feature>
<dbReference type="InterPro" id="IPR000276">
    <property type="entry name" value="GPCR_Rhodpsn"/>
</dbReference>
<evidence type="ECO:0000259" key="12">
    <source>
        <dbReference type="PROSITE" id="PS50262"/>
    </source>
</evidence>
<keyword evidence="7 10" id="KW-0675">Receptor</keyword>
<protein>
    <recommendedName>
        <fullName evidence="12">G-protein coupled receptors family 1 profile domain-containing protein</fullName>
    </recommendedName>
</protein>
<sequence>MENSSTTVGFHNMSSPYLPSKAEGIAWCSALTLEAVLIVLANLLALALFAVNKRLRKRSLFLVINMAFADLLSGALSLPIFIYTVGAGFMLWKARFDKTFYAYQVFGQTVVLQASLFSASLITCERFYAVYWPLKHRTLSVGAYRAAIFMVWILAILFSILQLLISNKPAFYTIASQQQNREAQNRRLTRTLLLTSAVEILSWLPLTISNLLVIAFEVPVPLAVLFTCVAVNYSNFVLNPIIYALRFPEFKQALDVCCHRNHDATINVEGSGRNNNVGSNAYRISGMQTLGLYKEHFKCTRSVKIARPVAVLLQVGVKNQIKVERTHAFNHFVSCILFRLRKRSLFLVINMAFADLLSGAVSLPILIYTIGAGFMLWKARFDKTFYAYQVFGQTVVLQASLISAALITCERFHAVYWPLKHRILSRRVYHTVIFMVWILAILFSIPQLLISKQLTFYTFVSILLSLLFTVCTCNIAIWRRFRRRIASQQQNREAQNRHLTKTLLLISTVEIFSWLPLTISNLVVTAFEVPVPLAVLFTSVAVNYSNFVLNPTIYALRFQEFKQALNFCCHRTHVATTKVESSGRNNNTGFNTSSISEIETL</sequence>
<feature type="transmembrane region" description="Helical" evidence="11">
    <location>
        <begin position="24"/>
        <end position="48"/>
    </location>
</feature>
<feature type="transmembrane region" description="Helical" evidence="11">
    <location>
        <begin position="345"/>
        <end position="374"/>
    </location>
</feature>
<evidence type="ECO:0000313" key="13">
    <source>
        <dbReference type="EMBL" id="CAH3158873.1"/>
    </source>
</evidence>
<evidence type="ECO:0000256" key="3">
    <source>
        <dbReference type="ARBA" id="ARBA00022692"/>
    </source>
</evidence>
<evidence type="ECO:0000256" key="7">
    <source>
        <dbReference type="ARBA" id="ARBA00023170"/>
    </source>
</evidence>
<feature type="transmembrane region" description="Helical" evidence="11">
    <location>
        <begin position="222"/>
        <end position="245"/>
    </location>
</feature>
<dbReference type="Pfam" id="PF00001">
    <property type="entry name" value="7tm_1"/>
    <property type="match status" value="2"/>
</dbReference>
<evidence type="ECO:0000256" key="2">
    <source>
        <dbReference type="ARBA" id="ARBA00022475"/>
    </source>
</evidence>
<proteinExistence type="inferred from homology"/>
<keyword evidence="2" id="KW-1003">Cell membrane</keyword>
<evidence type="ECO:0000256" key="4">
    <source>
        <dbReference type="ARBA" id="ARBA00022989"/>
    </source>
</evidence>
<feature type="transmembrane region" description="Helical" evidence="11">
    <location>
        <begin position="456"/>
        <end position="478"/>
    </location>
</feature>
<dbReference type="CDD" id="cd00637">
    <property type="entry name" value="7tm_classA_rhodopsin-like"/>
    <property type="match status" value="2"/>
</dbReference>
<evidence type="ECO:0000256" key="5">
    <source>
        <dbReference type="ARBA" id="ARBA00023040"/>
    </source>
</evidence>